<organism evidence="3 4">
    <name type="scientific">Phtheirospermum japonicum</name>
    <dbReference type="NCBI Taxonomy" id="374723"/>
    <lineage>
        <taxon>Eukaryota</taxon>
        <taxon>Viridiplantae</taxon>
        <taxon>Streptophyta</taxon>
        <taxon>Embryophyta</taxon>
        <taxon>Tracheophyta</taxon>
        <taxon>Spermatophyta</taxon>
        <taxon>Magnoliopsida</taxon>
        <taxon>eudicotyledons</taxon>
        <taxon>Gunneridae</taxon>
        <taxon>Pentapetalae</taxon>
        <taxon>asterids</taxon>
        <taxon>lamiids</taxon>
        <taxon>Lamiales</taxon>
        <taxon>Orobanchaceae</taxon>
        <taxon>Orobanchaceae incertae sedis</taxon>
        <taxon>Phtheirospermum</taxon>
    </lineage>
</organism>
<proteinExistence type="inferred from homology"/>
<dbReference type="EMBL" id="BMAC01000290">
    <property type="protein sequence ID" value="GFP92761.1"/>
    <property type="molecule type" value="Genomic_DNA"/>
</dbReference>
<dbReference type="Pfam" id="PF13839">
    <property type="entry name" value="PC-Esterase"/>
    <property type="match status" value="2"/>
</dbReference>
<evidence type="ECO:0000259" key="2">
    <source>
        <dbReference type="Pfam" id="PF13839"/>
    </source>
</evidence>
<evidence type="ECO:0000256" key="1">
    <source>
        <dbReference type="ARBA" id="ARBA00007727"/>
    </source>
</evidence>
<comment type="caution">
    <text evidence="3">The sequence shown here is derived from an EMBL/GenBank/DDBJ whole genome shotgun (WGS) entry which is preliminary data.</text>
</comment>
<dbReference type="GO" id="GO:0005794">
    <property type="term" value="C:Golgi apparatus"/>
    <property type="evidence" value="ECO:0007669"/>
    <property type="project" value="TreeGrafter"/>
</dbReference>
<evidence type="ECO:0000313" key="4">
    <source>
        <dbReference type="Proteomes" id="UP000653305"/>
    </source>
</evidence>
<dbReference type="InterPro" id="IPR026057">
    <property type="entry name" value="TBL_C"/>
</dbReference>
<reference evidence="3" key="1">
    <citation type="submission" date="2020-07" db="EMBL/GenBank/DDBJ databases">
        <title>Ethylene signaling mediates host invasion by parasitic plants.</title>
        <authorList>
            <person name="Yoshida S."/>
        </authorList>
    </citation>
    <scope>NUCLEOTIDE SEQUENCE</scope>
    <source>
        <strain evidence="3">Okayama</strain>
    </source>
</reference>
<gene>
    <name evidence="3" type="ORF">PHJA_001420400</name>
</gene>
<dbReference type="PANTHER" id="PTHR32285">
    <property type="entry name" value="PROTEIN TRICHOME BIREFRINGENCE-LIKE 9-RELATED"/>
    <property type="match status" value="1"/>
</dbReference>
<dbReference type="Proteomes" id="UP000653305">
    <property type="component" value="Unassembled WGS sequence"/>
</dbReference>
<dbReference type="PANTHER" id="PTHR32285:SF227">
    <property type="entry name" value="PROTEIN TRICHOME BIREFRINGENCE-LIKE 28"/>
    <property type="match status" value="1"/>
</dbReference>
<name>A0A830CEP1_9LAMI</name>
<feature type="domain" description="Trichome birefringence-like C-terminal" evidence="2">
    <location>
        <begin position="128"/>
        <end position="235"/>
    </location>
</feature>
<protein>
    <submittedName>
        <fullName evidence="3">Protein eskimo 1</fullName>
    </submittedName>
</protein>
<dbReference type="InterPro" id="IPR029962">
    <property type="entry name" value="TBL"/>
</dbReference>
<accession>A0A830CEP1</accession>
<dbReference type="AlphaFoldDB" id="A0A830CEP1"/>
<dbReference type="GO" id="GO:0016413">
    <property type="term" value="F:O-acetyltransferase activity"/>
    <property type="evidence" value="ECO:0007669"/>
    <property type="project" value="InterPro"/>
</dbReference>
<dbReference type="OrthoDB" id="1932925at2759"/>
<feature type="domain" description="Trichome birefringence-like C-terminal" evidence="2">
    <location>
        <begin position="2"/>
        <end position="121"/>
    </location>
</feature>
<evidence type="ECO:0000313" key="3">
    <source>
        <dbReference type="EMBL" id="GFP92761.1"/>
    </source>
</evidence>
<keyword evidence="4" id="KW-1185">Reference proteome</keyword>
<sequence length="241" mass="27547">MRFEARVLLEKVRGKRVMFVGDSVNRNQWESMVCLLHSVIPPGRATWKMGAPLSVFYIQDYNATFEFYWSPFLVESNSDDSRNHSIAQRIIMPESISKHGNNWKSADFLVFNTYIWWMNSRSIKVLSSNWNNPNEAACALETTPISNASMALEMGTDRRLLEVAKKVINDTEIPVTLIDITALSEYRKDAHTSVYTIRQGKLLTPEQKADPATFADCLHWCLPGVPDTWNELLYAHIISNS</sequence>
<comment type="similarity">
    <text evidence="1">Belongs to the PC-esterase family. TBL subfamily.</text>
</comment>